<dbReference type="GO" id="GO:0009117">
    <property type="term" value="P:nucleotide metabolic process"/>
    <property type="evidence" value="ECO:0007669"/>
    <property type="project" value="UniProtKB-KW"/>
</dbReference>
<feature type="binding site" evidence="10">
    <location>
        <begin position="149"/>
        <end position="152"/>
    </location>
    <ligand>
        <name>substrate</name>
    </ligand>
</feature>
<dbReference type="RefSeq" id="WP_018359888.1">
    <property type="nucleotide sequence ID" value="NZ_UGTI01000001.1"/>
</dbReference>
<keyword evidence="5 10" id="KW-0378">Hydrolase</keyword>
<comment type="catalytic activity">
    <reaction evidence="8 10">
        <text>dITP + H2O = dIMP + diphosphate + H(+)</text>
        <dbReference type="Rhea" id="RHEA:28342"/>
        <dbReference type="ChEBI" id="CHEBI:15377"/>
        <dbReference type="ChEBI" id="CHEBI:15378"/>
        <dbReference type="ChEBI" id="CHEBI:33019"/>
        <dbReference type="ChEBI" id="CHEBI:61194"/>
        <dbReference type="ChEBI" id="CHEBI:61382"/>
        <dbReference type="EC" id="3.6.1.66"/>
    </reaction>
</comment>
<comment type="subunit">
    <text evidence="2 10">Homodimer.</text>
</comment>
<dbReference type="NCBIfam" id="NF011398">
    <property type="entry name" value="PRK14823.1"/>
    <property type="match status" value="1"/>
</dbReference>
<evidence type="ECO:0000256" key="5">
    <source>
        <dbReference type="ARBA" id="ARBA00022801"/>
    </source>
</evidence>
<dbReference type="Gene3D" id="3.90.950.10">
    <property type="match status" value="1"/>
</dbReference>
<name>A0A379DKL4_9PORP</name>
<evidence type="ECO:0000313" key="13">
    <source>
        <dbReference type="Proteomes" id="UP000254263"/>
    </source>
</evidence>
<dbReference type="Proteomes" id="UP000254263">
    <property type="component" value="Unassembled WGS sequence"/>
</dbReference>
<comment type="cofactor">
    <cofactor evidence="10">
        <name>Mg(2+)</name>
        <dbReference type="ChEBI" id="CHEBI:18420"/>
    </cofactor>
    <text evidence="10">Binds 1 Mg(2+) ion per subunit.</text>
</comment>
<feature type="binding site" evidence="10">
    <location>
        <position position="69"/>
    </location>
    <ligand>
        <name>Mg(2+)</name>
        <dbReference type="ChEBI" id="CHEBI:18420"/>
    </ligand>
</feature>
<dbReference type="GO" id="GO:0036222">
    <property type="term" value="F:XTP diphosphatase activity"/>
    <property type="evidence" value="ECO:0007669"/>
    <property type="project" value="UniProtKB-UniRule"/>
</dbReference>
<dbReference type="SUPFAM" id="SSF52972">
    <property type="entry name" value="ITPase-like"/>
    <property type="match status" value="1"/>
</dbReference>
<dbReference type="AlphaFoldDB" id="A0A379DKL4"/>
<dbReference type="InterPro" id="IPR029001">
    <property type="entry name" value="ITPase-like_fam"/>
</dbReference>
<dbReference type="GO" id="GO:0017111">
    <property type="term" value="F:ribonucleoside triphosphate phosphatase activity"/>
    <property type="evidence" value="ECO:0007669"/>
    <property type="project" value="InterPro"/>
</dbReference>
<dbReference type="Pfam" id="PF01725">
    <property type="entry name" value="Ham1p_like"/>
    <property type="match status" value="1"/>
</dbReference>
<keyword evidence="6 10" id="KW-0460">Magnesium</keyword>
<dbReference type="HAMAP" id="MF_01405">
    <property type="entry name" value="Non_canon_purine_NTPase"/>
    <property type="match status" value="1"/>
</dbReference>
<evidence type="ECO:0000256" key="1">
    <source>
        <dbReference type="ARBA" id="ARBA00008023"/>
    </source>
</evidence>
<sequence>MEKLVFATNNLHKLSEIRHILSGSVDVLSLADINCHDDIPETAETLEGNALIKARHIYDKYGLYCFADDTGLAVDALNGAPGVYSARYAGPACNFLDNMNKLLVDLGDNRHRKAVFSTVIVLIDRDGEHCFRGDVSGEITTEPRGKNGFGYDPVFMPDGYKQTYAEMSDEEKNAMSHRALATRKLVAYLIEKR</sequence>
<proteinExistence type="inferred from homology"/>
<dbReference type="GO" id="GO:0035870">
    <property type="term" value="F:dITP diphosphatase activity"/>
    <property type="evidence" value="ECO:0007669"/>
    <property type="project" value="UniProtKB-UniRule"/>
</dbReference>
<gene>
    <name evidence="12" type="ORF">NCTC13100_01895</name>
</gene>
<evidence type="ECO:0000256" key="2">
    <source>
        <dbReference type="ARBA" id="ARBA00011738"/>
    </source>
</evidence>
<dbReference type="FunFam" id="3.90.950.10:FF:000001">
    <property type="entry name" value="dITP/XTP pyrophosphatase"/>
    <property type="match status" value="1"/>
</dbReference>
<dbReference type="PANTHER" id="PTHR11067:SF9">
    <property type="entry name" value="INOSINE TRIPHOSPHATE PYROPHOSPHATASE"/>
    <property type="match status" value="1"/>
</dbReference>
<evidence type="ECO:0000256" key="4">
    <source>
        <dbReference type="ARBA" id="ARBA00022741"/>
    </source>
</evidence>
<keyword evidence="7 10" id="KW-0546">Nucleotide metabolism</keyword>
<accession>A0A379DKL4</accession>
<evidence type="ECO:0000256" key="9">
    <source>
        <dbReference type="ARBA" id="ARBA00052017"/>
    </source>
</evidence>
<dbReference type="GO" id="GO:0046872">
    <property type="term" value="F:metal ion binding"/>
    <property type="evidence" value="ECO:0007669"/>
    <property type="project" value="UniProtKB-KW"/>
</dbReference>
<reference evidence="12 13" key="1">
    <citation type="submission" date="2018-06" db="EMBL/GenBank/DDBJ databases">
        <authorList>
            <consortium name="Pathogen Informatics"/>
            <person name="Doyle S."/>
        </authorList>
    </citation>
    <scope>NUCLEOTIDE SEQUENCE [LARGE SCALE GENOMIC DNA]</scope>
    <source>
        <strain evidence="12 13">NCTC13100</strain>
    </source>
</reference>
<dbReference type="GO" id="GO:0036220">
    <property type="term" value="F:ITP diphosphatase activity"/>
    <property type="evidence" value="ECO:0007669"/>
    <property type="project" value="UniProtKB-UniRule"/>
</dbReference>
<evidence type="ECO:0000256" key="7">
    <source>
        <dbReference type="ARBA" id="ARBA00023080"/>
    </source>
</evidence>
<dbReference type="InterPro" id="IPR020922">
    <property type="entry name" value="dITP/XTP_pyrophosphatase"/>
</dbReference>
<evidence type="ECO:0000256" key="3">
    <source>
        <dbReference type="ARBA" id="ARBA00022723"/>
    </source>
</evidence>
<dbReference type="CDD" id="cd00515">
    <property type="entry name" value="HAM1"/>
    <property type="match status" value="1"/>
</dbReference>
<dbReference type="PANTHER" id="PTHR11067">
    <property type="entry name" value="INOSINE TRIPHOSPHATE PYROPHOSPHATASE/HAM1 PROTEIN"/>
    <property type="match status" value="1"/>
</dbReference>
<dbReference type="GO" id="GO:0005829">
    <property type="term" value="C:cytosol"/>
    <property type="evidence" value="ECO:0007669"/>
    <property type="project" value="TreeGrafter"/>
</dbReference>
<comment type="caution">
    <text evidence="10">Lacks conserved residue(s) required for the propagation of feature annotation.</text>
</comment>
<comment type="similarity">
    <text evidence="1 10 11">Belongs to the HAM1 NTPase family.</text>
</comment>
<dbReference type="InterPro" id="IPR002637">
    <property type="entry name" value="RdgB/HAM1"/>
</dbReference>
<dbReference type="GO" id="GO:0009146">
    <property type="term" value="P:purine nucleoside triphosphate catabolic process"/>
    <property type="evidence" value="ECO:0007669"/>
    <property type="project" value="UniProtKB-UniRule"/>
</dbReference>
<dbReference type="EC" id="3.6.1.66" evidence="10"/>
<evidence type="ECO:0000256" key="10">
    <source>
        <dbReference type="HAMAP-Rule" id="MF_01405"/>
    </source>
</evidence>
<comment type="catalytic activity">
    <reaction evidence="10">
        <text>ITP + H2O = IMP + diphosphate + H(+)</text>
        <dbReference type="Rhea" id="RHEA:29399"/>
        <dbReference type="ChEBI" id="CHEBI:15377"/>
        <dbReference type="ChEBI" id="CHEBI:15378"/>
        <dbReference type="ChEBI" id="CHEBI:33019"/>
        <dbReference type="ChEBI" id="CHEBI:58053"/>
        <dbReference type="ChEBI" id="CHEBI:61402"/>
        <dbReference type="EC" id="3.6.1.66"/>
    </reaction>
</comment>
<keyword evidence="3 10" id="KW-0479">Metal-binding</keyword>
<comment type="function">
    <text evidence="10">Pyrophosphatase that catalyzes the hydrolysis of nucleoside triphosphates to their monophosphate derivatives, with a high preference for the non-canonical purine nucleotides XTP (xanthosine triphosphate), dITP (deoxyinosine triphosphate) and ITP. Seems to function as a house-cleaning enzyme that removes non-canonical purine nucleotides from the nucleotide pool, thus preventing their incorporation into DNA/RNA and avoiding chromosomal lesions.</text>
</comment>
<dbReference type="EMBL" id="UGTI01000001">
    <property type="protein sequence ID" value="SUB78712.1"/>
    <property type="molecule type" value="Genomic_DNA"/>
</dbReference>
<comment type="catalytic activity">
    <reaction evidence="9 10">
        <text>XTP + H2O = XMP + diphosphate + H(+)</text>
        <dbReference type="Rhea" id="RHEA:28610"/>
        <dbReference type="ChEBI" id="CHEBI:15377"/>
        <dbReference type="ChEBI" id="CHEBI:15378"/>
        <dbReference type="ChEBI" id="CHEBI:33019"/>
        <dbReference type="ChEBI" id="CHEBI:57464"/>
        <dbReference type="ChEBI" id="CHEBI:61314"/>
        <dbReference type="EC" id="3.6.1.66"/>
    </reaction>
</comment>
<dbReference type="NCBIfam" id="TIGR00042">
    <property type="entry name" value="RdgB/HAM1 family non-canonical purine NTP pyrophosphatase"/>
    <property type="match status" value="1"/>
</dbReference>
<feature type="binding site" evidence="10">
    <location>
        <position position="70"/>
    </location>
    <ligand>
        <name>substrate</name>
    </ligand>
</feature>
<evidence type="ECO:0000256" key="8">
    <source>
        <dbReference type="ARBA" id="ARBA00051875"/>
    </source>
</evidence>
<dbReference type="GO" id="GO:0000166">
    <property type="term" value="F:nucleotide binding"/>
    <property type="evidence" value="ECO:0007669"/>
    <property type="project" value="UniProtKB-KW"/>
</dbReference>
<evidence type="ECO:0000313" key="12">
    <source>
        <dbReference type="EMBL" id="SUB78712.1"/>
    </source>
</evidence>
<evidence type="ECO:0000256" key="6">
    <source>
        <dbReference type="ARBA" id="ARBA00022842"/>
    </source>
</evidence>
<evidence type="ECO:0000256" key="11">
    <source>
        <dbReference type="RuleBase" id="RU003781"/>
    </source>
</evidence>
<organism evidence="12 13">
    <name type="scientific">Porphyromonas macacae</name>
    <dbReference type="NCBI Taxonomy" id="28115"/>
    <lineage>
        <taxon>Bacteria</taxon>
        <taxon>Pseudomonadati</taxon>
        <taxon>Bacteroidota</taxon>
        <taxon>Bacteroidia</taxon>
        <taxon>Bacteroidales</taxon>
        <taxon>Porphyromonadaceae</taxon>
        <taxon>Porphyromonas</taxon>
    </lineage>
</organism>
<protein>
    <recommendedName>
        <fullName evidence="10">dITP/XTP pyrophosphatase</fullName>
        <ecNumber evidence="10">3.6.1.66</ecNumber>
    </recommendedName>
    <alternativeName>
        <fullName evidence="10">Non-canonical purine NTP pyrophosphatase</fullName>
    </alternativeName>
    <alternativeName>
        <fullName evidence="10">Non-standard purine NTP pyrophosphatase</fullName>
    </alternativeName>
    <alternativeName>
        <fullName evidence="10">Nucleoside-triphosphate diphosphatase</fullName>
    </alternativeName>
    <alternativeName>
        <fullName evidence="10">Nucleoside-triphosphate pyrophosphatase</fullName>
        <shortName evidence="10">NTPase</shortName>
    </alternativeName>
</protein>
<feature type="binding site" evidence="10">
    <location>
        <begin position="8"/>
        <end position="13"/>
    </location>
    <ligand>
        <name>substrate</name>
    </ligand>
</feature>
<feature type="binding site" evidence="10">
    <location>
        <begin position="177"/>
        <end position="178"/>
    </location>
    <ligand>
        <name>substrate</name>
    </ligand>
</feature>
<feature type="active site" description="Proton acceptor" evidence="10">
    <location>
        <position position="69"/>
    </location>
</feature>
<feature type="binding site" evidence="10">
    <location>
        <position position="172"/>
    </location>
    <ligand>
        <name>substrate</name>
    </ligand>
</feature>
<keyword evidence="4 10" id="KW-0547">Nucleotide-binding</keyword>